<dbReference type="PRINTS" id="PR00380">
    <property type="entry name" value="KINESINHEAVY"/>
</dbReference>
<dbReference type="GO" id="GO:0005875">
    <property type="term" value="C:microtubule associated complex"/>
    <property type="evidence" value="ECO:0007669"/>
    <property type="project" value="TreeGrafter"/>
</dbReference>
<name>A0AAD5EA03_UMBRA</name>
<sequence>KPKPFTFDCIFGPTSTQEQVFNEVGSRLVERFLNGYNATVLAYGQTSSGKTYTMGTEKMCQSHDLGDEGIVPRAVSYLFEKLQAEETNRAIQSATSAIPAFISFIEIYNEELIDLLNDAPPEARPAITVREDMKGQLIWSGVTEATASSVEQVMRYLEQGTQNRATGSTDMNEKSSRSHAIFTVMLRQEKWSLNVRALIGKMEQKAVSTTSQEGETVVLQSKFHFVDLAGSERLKRTAAEGDRRKEGININAGLLALGNVISILGDPNRKKIVTHIPYRDSKLTRLLQDSLGGNSTTLMIACVSPAEHNLIETMNTIKYANRARNIK</sequence>
<dbReference type="GO" id="GO:0005524">
    <property type="term" value="F:ATP binding"/>
    <property type="evidence" value="ECO:0007669"/>
    <property type="project" value="UniProtKB-UniRule"/>
</dbReference>
<dbReference type="InterPro" id="IPR019821">
    <property type="entry name" value="Kinesin_motor_CS"/>
</dbReference>
<dbReference type="InterPro" id="IPR027417">
    <property type="entry name" value="P-loop_NTPase"/>
</dbReference>
<organism evidence="9 10">
    <name type="scientific">Umbelopsis ramanniana AG</name>
    <dbReference type="NCBI Taxonomy" id="1314678"/>
    <lineage>
        <taxon>Eukaryota</taxon>
        <taxon>Fungi</taxon>
        <taxon>Fungi incertae sedis</taxon>
        <taxon>Mucoromycota</taxon>
        <taxon>Mucoromycotina</taxon>
        <taxon>Umbelopsidomycetes</taxon>
        <taxon>Umbelopsidales</taxon>
        <taxon>Umbelopsidaceae</taxon>
        <taxon>Umbelopsis</taxon>
    </lineage>
</organism>
<feature type="non-terminal residue" evidence="9">
    <location>
        <position position="1"/>
    </location>
</feature>
<evidence type="ECO:0000256" key="1">
    <source>
        <dbReference type="ARBA" id="ARBA00004496"/>
    </source>
</evidence>
<dbReference type="PROSITE" id="PS50067">
    <property type="entry name" value="KINESIN_MOTOR_2"/>
    <property type="match status" value="1"/>
</dbReference>
<feature type="non-terminal residue" evidence="9">
    <location>
        <position position="327"/>
    </location>
</feature>
<dbReference type="GO" id="GO:0008017">
    <property type="term" value="F:microtubule binding"/>
    <property type="evidence" value="ECO:0007669"/>
    <property type="project" value="InterPro"/>
</dbReference>
<dbReference type="GO" id="GO:0005874">
    <property type="term" value="C:microtubule"/>
    <property type="evidence" value="ECO:0007669"/>
    <property type="project" value="UniProtKB-KW"/>
</dbReference>
<dbReference type="GO" id="GO:0007052">
    <property type="term" value="P:mitotic spindle organization"/>
    <property type="evidence" value="ECO:0007669"/>
    <property type="project" value="TreeGrafter"/>
</dbReference>
<proteinExistence type="inferred from homology"/>
<keyword evidence="3 6" id="KW-0547">Nucleotide-binding</keyword>
<dbReference type="EMBL" id="MU620915">
    <property type="protein sequence ID" value="KAI8580101.1"/>
    <property type="molecule type" value="Genomic_DNA"/>
</dbReference>
<dbReference type="SMART" id="SM00129">
    <property type="entry name" value="KISc"/>
    <property type="match status" value="1"/>
</dbReference>
<keyword evidence="4 6" id="KW-0067">ATP-binding</keyword>
<keyword evidence="5" id="KW-0175">Coiled coil</keyword>
<evidence type="ECO:0000259" key="8">
    <source>
        <dbReference type="PROSITE" id="PS50067"/>
    </source>
</evidence>
<dbReference type="GO" id="GO:0007018">
    <property type="term" value="P:microtubule-based movement"/>
    <property type="evidence" value="ECO:0007669"/>
    <property type="project" value="InterPro"/>
</dbReference>
<keyword evidence="2" id="KW-0963">Cytoplasm</keyword>
<dbReference type="AlphaFoldDB" id="A0AAD5EA03"/>
<dbReference type="Gene3D" id="3.40.850.10">
    <property type="entry name" value="Kinesin motor domain"/>
    <property type="match status" value="1"/>
</dbReference>
<evidence type="ECO:0000256" key="6">
    <source>
        <dbReference type="PROSITE-ProRule" id="PRU00283"/>
    </source>
</evidence>
<dbReference type="SUPFAM" id="SSF52540">
    <property type="entry name" value="P-loop containing nucleoside triphosphate hydrolases"/>
    <property type="match status" value="1"/>
</dbReference>
<comment type="similarity">
    <text evidence="6 7">Belongs to the TRAFAC class myosin-kinesin ATPase superfamily. Kinesin family.</text>
</comment>
<dbReference type="Proteomes" id="UP001206595">
    <property type="component" value="Unassembled WGS sequence"/>
</dbReference>
<evidence type="ECO:0000256" key="7">
    <source>
        <dbReference type="RuleBase" id="RU000394"/>
    </source>
</evidence>
<comment type="caution">
    <text evidence="9">The sequence shown here is derived from an EMBL/GenBank/DDBJ whole genome shotgun (WGS) entry which is preliminary data.</text>
</comment>
<feature type="domain" description="Kinesin motor" evidence="8">
    <location>
        <begin position="1"/>
        <end position="326"/>
    </location>
</feature>
<protein>
    <recommendedName>
        <fullName evidence="7">Kinesin-like protein</fullName>
    </recommendedName>
</protein>
<keyword evidence="10" id="KW-1185">Reference proteome</keyword>
<dbReference type="InterPro" id="IPR036961">
    <property type="entry name" value="Kinesin_motor_dom_sf"/>
</dbReference>
<comment type="subcellular location">
    <subcellularLocation>
        <location evidence="1">Cytoplasm</location>
    </subcellularLocation>
</comment>
<feature type="binding site" evidence="6">
    <location>
        <begin position="44"/>
        <end position="51"/>
    </location>
    <ligand>
        <name>ATP</name>
        <dbReference type="ChEBI" id="CHEBI:30616"/>
    </ligand>
</feature>
<gene>
    <name evidence="9" type="ORF">K450DRAFT_156383</name>
</gene>
<dbReference type="PANTHER" id="PTHR47969:SF15">
    <property type="entry name" value="CHROMOSOME-ASSOCIATED KINESIN KIF4A-RELATED"/>
    <property type="match status" value="1"/>
</dbReference>
<dbReference type="InterPro" id="IPR001752">
    <property type="entry name" value="Kinesin_motor_dom"/>
</dbReference>
<dbReference type="RefSeq" id="XP_051445105.1">
    <property type="nucleotide sequence ID" value="XM_051583974.1"/>
</dbReference>
<keyword evidence="6 7" id="KW-0505">Motor protein</keyword>
<keyword evidence="7" id="KW-0493">Microtubule</keyword>
<dbReference type="GeneID" id="75909324"/>
<dbReference type="GO" id="GO:0005737">
    <property type="term" value="C:cytoplasm"/>
    <property type="evidence" value="ECO:0007669"/>
    <property type="project" value="UniProtKB-SubCell"/>
</dbReference>
<evidence type="ECO:0000256" key="2">
    <source>
        <dbReference type="ARBA" id="ARBA00022490"/>
    </source>
</evidence>
<dbReference type="PROSITE" id="PS00411">
    <property type="entry name" value="KINESIN_MOTOR_1"/>
    <property type="match status" value="1"/>
</dbReference>
<accession>A0AAD5EA03</accession>
<reference evidence="9" key="1">
    <citation type="submission" date="2021-06" db="EMBL/GenBank/DDBJ databases">
        <authorList>
            <consortium name="DOE Joint Genome Institute"/>
            <person name="Mondo S.J."/>
            <person name="Amses K.R."/>
            <person name="Simmons D.R."/>
            <person name="Longcore J.E."/>
            <person name="Seto K."/>
            <person name="Alves G.H."/>
            <person name="Bonds A.E."/>
            <person name="Quandt C.A."/>
            <person name="Davis W.J."/>
            <person name="Chang Y."/>
            <person name="Letcher P.M."/>
            <person name="Powell M.J."/>
            <person name="Kuo A."/>
            <person name="Labutti K."/>
            <person name="Pangilinan J."/>
            <person name="Andreopoulos W."/>
            <person name="Tritt A."/>
            <person name="Riley R."/>
            <person name="Hundley H."/>
            <person name="Johnson J."/>
            <person name="Lipzen A."/>
            <person name="Barry K."/>
            <person name="Berbee M.L."/>
            <person name="Buchler N.E."/>
            <person name="Grigoriev I.V."/>
            <person name="Spatafora J.W."/>
            <person name="Stajich J.E."/>
            <person name="James T.Y."/>
        </authorList>
    </citation>
    <scope>NUCLEOTIDE SEQUENCE</scope>
    <source>
        <strain evidence="9">AG</strain>
    </source>
</reference>
<dbReference type="GO" id="GO:0003777">
    <property type="term" value="F:microtubule motor activity"/>
    <property type="evidence" value="ECO:0007669"/>
    <property type="project" value="InterPro"/>
</dbReference>
<evidence type="ECO:0000313" key="9">
    <source>
        <dbReference type="EMBL" id="KAI8580101.1"/>
    </source>
</evidence>
<dbReference type="GO" id="GO:0051231">
    <property type="term" value="P:spindle elongation"/>
    <property type="evidence" value="ECO:0007669"/>
    <property type="project" value="TreeGrafter"/>
</dbReference>
<dbReference type="Pfam" id="PF00225">
    <property type="entry name" value="Kinesin"/>
    <property type="match status" value="1"/>
</dbReference>
<evidence type="ECO:0000256" key="3">
    <source>
        <dbReference type="ARBA" id="ARBA00022741"/>
    </source>
</evidence>
<dbReference type="PANTHER" id="PTHR47969">
    <property type="entry name" value="CHROMOSOME-ASSOCIATED KINESIN KIF4A-RELATED"/>
    <property type="match status" value="1"/>
</dbReference>
<reference evidence="9" key="2">
    <citation type="journal article" date="2022" name="Proc. Natl. Acad. Sci. U.S.A.">
        <title>Diploid-dominant life cycles characterize the early evolution of Fungi.</title>
        <authorList>
            <person name="Amses K.R."/>
            <person name="Simmons D.R."/>
            <person name="Longcore J.E."/>
            <person name="Mondo S.J."/>
            <person name="Seto K."/>
            <person name="Jeronimo G.H."/>
            <person name="Bonds A.E."/>
            <person name="Quandt C.A."/>
            <person name="Davis W.J."/>
            <person name="Chang Y."/>
            <person name="Federici B.A."/>
            <person name="Kuo A."/>
            <person name="LaButti K."/>
            <person name="Pangilinan J."/>
            <person name="Andreopoulos W."/>
            <person name="Tritt A."/>
            <person name="Riley R."/>
            <person name="Hundley H."/>
            <person name="Johnson J."/>
            <person name="Lipzen A."/>
            <person name="Barry K."/>
            <person name="Lang B.F."/>
            <person name="Cuomo C.A."/>
            <person name="Buchler N.E."/>
            <person name="Grigoriev I.V."/>
            <person name="Spatafora J.W."/>
            <person name="Stajich J.E."/>
            <person name="James T.Y."/>
        </authorList>
    </citation>
    <scope>NUCLEOTIDE SEQUENCE</scope>
    <source>
        <strain evidence="9">AG</strain>
    </source>
</reference>
<evidence type="ECO:0000256" key="5">
    <source>
        <dbReference type="ARBA" id="ARBA00023054"/>
    </source>
</evidence>
<dbReference type="InterPro" id="IPR027640">
    <property type="entry name" value="Kinesin-like_fam"/>
</dbReference>
<evidence type="ECO:0000313" key="10">
    <source>
        <dbReference type="Proteomes" id="UP001206595"/>
    </source>
</evidence>
<evidence type="ECO:0000256" key="4">
    <source>
        <dbReference type="ARBA" id="ARBA00022840"/>
    </source>
</evidence>